<evidence type="ECO:0000256" key="2">
    <source>
        <dbReference type="ARBA" id="ARBA00011900"/>
    </source>
</evidence>
<keyword evidence="6" id="KW-0680">Restriction system</keyword>
<dbReference type="SUPFAM" id="SSF53335">
    <property type="entry name" value="S-adenosyl-L-methionine-dependent methyltransferases"/>
    <property type="match status" value="1"/>
</dbReference>
<dbReference type="InterPro" id="IPR051537">
    <property type="entry name" value="DNA_Adenine_Mtase"/>
</dbReference>
<dbReference type="AlphaFoldDB" id="A0A1I5ZGY9"/>
<keyword evidence="3 9" id="KW-0489">Methyltransferase</keyword>
<dbReference type="PRINTS" id="PR00507">
    <property type="entry name" value="N12N6MTFRASE"/>
</dbReference>
<dbReference type="CDD" id="cd02440">
    <property type="entry name" value="AdoMet_MTases"/>
    <property type="match status" value="1"/>
</dbReference>
<dbReference type="GO" id="GO:0008170">
    <property type="term" value="F:N-methyltransferase activity"/>
    <property type="evidence" value="ECO:0007669"/>
    <property type="project" value="InterPro"/>
</dbReference>
<dbReference type="Proteomes" id="UP000199031">
    <property type="component" value="Unassembled WGS sequence"/>
</dbReference>
<dbReference type="GO" id="GO:0009307">
    <property type="term" value="P:DNA restriction-modification system"/>
    <property type="evidence" value="ECO:0007669"/>
    <property type="project" value="UniProtKB-KW"/>
</dbReference>
<dbReference type="GO" id="GO:0032259">
    <property type="term" value="P:methylation"/>
    <property type="evidence" value="ECO:0007669"/>
    <property type="project" value="UniProtKB-KW"/>
</dbReference>
<feature type="domain" description="DNA methylase adenine-specific" evidence="8">
    <location>
        <begin position="293"/>
        <end position="430"/>
    </location>
</feature>
<comment type="similarity">
    <text evidence="1">Belongs to the N(4)/N(6)-methyltransferase family.</text>
</comment>
<feature type="domain" description="DNA methylase adenine-specific" evidence="8">
    <location>
        <begin position="435"/>
        <end position="565"/>
    </location>
</feature>
<evidence type="ECO:0000256" key="4">
    <source>
        <dbReference type="ARBA" id="ARBA00022679"/>
    </source>
</evidence>
<gene>
    <name evidence="9" type="ORF">SAMN05444277_1272</name>
</gene>
<proteinExistence type="inferred from homology"/>
<evidence type="ECO:0000313" key="10">
    <source>
        <dbReference type="Proteomes" id="UP000199031"/>
    </source>
</evidence>
<evidence type="ECO:0000256" key="6">
    <source>
        <dbReference type="ARBA" id="ARBA00022747"/>
    </source>
</evidence>
<evidence type="ECO:0000256" key="3">
    <source>
        <dbReference type="ARBA" id="ARBA00022603"/>
    </source>
</evidence>
<keyword evidence="5" id="KW-0949">S-adenosyl-L-methionine</keyword>
<dbReference type="Pfam" id="PF02384">
    <property type="entry name" value="N6_Mtase"/>
    <property type="match status" value="2"/>
</dbReference>
<dbReference type="PANTHER" id="PTHR42933">
    <property type="entry name" value="SLR6095 PROTEIN"/>
    <property type="match status" value="1"/>
</dbReference>
<dbReference type="OrthoDB" id="9814572at2"/>
<dbReference type="InterPro" id="IPR003356">
    <property type="entry name" value="DNA_methylase_A-5"/>
</dbReference>
<dbReference type="RefSeq" id="WP_090663314.1">
    <property type="nucleotide sequence ID" value="NZ_FOXQ01000027.1"/>
</dbReference>
<evidence type="ECO:0000313" key="9">
    <source>
        <dbReference type="EMBL" id="SFQ55623.1"/>
    </source>
</evidence>
<evidence type="ECO:0000256" key="1">
    <source>
        <dbReference type="ARBA" id="ARBA00006594"/>
    </source>
</evidence>
<dbReference type="GO" id="GO:0009007">
    <property type="term" value="F:site-specific DNA-methyltransferase (adenine-specific) activity"/>
    <property type="evidence" value="ECO:0007669"/>
    <property type="project" value="UniProtKB-EC"/>
</dbReference>
<evidence type="ECO:0000256" key="5">
    <source>
        <dbReference type="ARBA" id="ARBA00022691"/>
    </source>
</evidence>
<dbReference type="EC" id="2.1.1.72" evidence="2"/>
<dbReference type="Gene3D" id="3.40.50.150">
    <property type="entry name" value="Vaccinia Virus protein VP39"/>
    <property type="match status" value="1"/>
</dbReference>
<evidence type="ECO:0000259" key="8">
    <source>
        <dbReference type="Pfam" id="PF02384"/>
    </source>
</evidence>
<dbReference type="InterPro" id="IPR029063">
    <property type="entry name" value="SAM-dependent_MTases_sf"/>
</dbReference>
<keyword evidence="4" id="KW-0808">Transferase</keyword>
<reference evidence="9 10" key="1">
    <citation type="submission" date="2016-10" db="EMBL/GenBank/DDBJ databases">
        <authorList>
            <person name="de Groot N.N."/>
        </authorList>
    </citation>
    <scope>NUCLEOTIDE SEQUENCE [LARGE SCALE GENOMIC DNA]</scope>
    <source>
        <strain evidence="9 10">DSM 28286</strain>
    </source>
</reference>
<comment type="catalytic activity">
    <reaction evidence="7">
        <text>a 2'-deoxyadenosine in DNA + S-adenosyl-L-methionine = an N(6)-methyl-2'-deoxyadenosine in DNA + S-adenosyl-L-homocysteine + H(+)</text>
        <dbReference type="Rhea" id="RHEA:15197"/>
        <dbReference type="Rhea" id="RHEA-COMP:12418"/>
        <dbReference type="Rhea" id="RHEA-COMP:12419"/>
        <dbReference type="ChEBI" id="CHEBI:15378"/>
        <dbReference type="ChEBI" id="CHEBI:57856"/>
        <dbReference type="ChEBI" id="CHEBI:59789"/>
        <dbReference type="ChEBI" id="CHEBI:90615"/>
        <dbReference type="ChEBI" id="CHEBI:90616"/>
        <dbReference type="EC" id="2.1.1.72"/>
    </reaction>
</comment>
<protein>
    <recommendedName>
        <fullName evidence="2">site-specific DNA-methyltransferase (adenine-specific)</fullName>
        <ecNumber evidence="2">2.1.1.72</ecNumber>
    </recommendedName>
</protein>
<dbReference type="PANTHER" id="PTHR42933:SF1">
    <property type="entry name" value="SITE-SPECIFIC DNA-METHYLTRANSFERASE (ADENINE-SPECIFIC)"/>
    <property type="match status" value="1"/>
</dbReference>
<organism evidence="9 10">
    <name type="scientific">Parafilimonas terrae</name>
    <dbReference type="NCBI Taxonomy" id="1465490"/>
    <lineage>
        <taxon>Bacteria</taxon>
        <taxon>Pseudomonadati</taxon>
        <taxon>Bacteroidota</taxon>
        <taxon>Chitinophagia</taxon>
        <taxon>Chitinophagales</taxon>
        <taxon>Chitinophagaceae</taxon>
        <taxon>Parafilimonas</taxon>
    </lineage>
</organism>
<accession>A0A1I5ZGY9</accession>
<dbReference type="GO" id="GO:0003677">
    <property type="term" value="F:DNA binding"/>
    <property type="evidence" value="ECO:0007669"/>
    <property type="project" value="InterPro"/>
</dbReference>
<evidence type="ECO:0000256" key="7">
    <source>
        <dbReference type="ARBA" id="ARBA00047942"/>
    </source>
</evidence>
<dbReference type="STRING" id="1465490.SAMN05444277_1272"/>
<name>A0A1I5ZGY9_9BACT</name>
<sequence length="610" mass="68877">MANERITEEIVRGHFKNDPLFNICKLEEQKSSNRRINELLQKASKAGKGIGRPEFLISFPVQNSNYLIVVECKGELSCHQSKNLDKPKDFAVDGVLHYSKVLSEDFDVIAIAVSGQNIDTVSVSTFKRNKGAKNYSDLKTGKLLSINGYLKLFNNEAFSDSLKSIDIIQKAVYLNEELHSYSMTENGRCTVVSAVLLGLLDNTFKASYSTYEESSDLASGLIESLKRVLKANKVRNSESMLAEFQKIMNEPLFKQKKIKRKKEERLTIEVLKEFIDYVYKNVYPLITMDDAGIDVLGKFYTEFIRYAGSSQKQGLVLTPFHVTDLFCDLANIGVDDIVYDPCCGSGGFLIAAMKRMLELAGSDTDKRAEIKAHQLVGVERRPDMFTYACSNMMFRGDGKSNIYNGDCFQLENQIIKQHSPNVVFLNPPYDVGNAGQMEFIEHALKVVSKNNGLVVAIVQMSCAIKNEKDLIAIKKRLLQNHRLIAVISMPDEVFSPVTVVTCVMVWEANKPNKNFETWFGYLKDDGFEKRKHKGRLDVKKKWAGIKSNFIKAYHNSKEIPGLSVKKNVSATDEWCAEAYLETDYSTLSEDDFIRTIRDFVSFKIATTGKV</sequence>
<dbReference type="EMBL" id="FOXQ01000027">
    <property type="protein sequence ID" value="SFQ55623.1"/>
    <property type="molecule type" value="Genomic_DNA"/>
</dbReference>
<keyword evidence="10" id="KW-1185">Reference proteome</keyword>